<dbReference type="InterPro" id="IPR006657">
    <property type="entry name" value="MoPterin_dinucl-bd_dom"/>
</dbReference>
<dbReference type="InterPro" id="IPR006311">
    <property type="entry name" value="TAT_signal"/>
</dbReference>
<dbReference type="PROSITE" id="PS51318">
    <property type="entry name" value="TAT"/>
    <property type="match status" value="1"/>
</dbReference>
<keyword evidence="8" id="KW-0411">Iron-sulfur</keyword>
<evidence type="ECO:0000256" key="1">
    <source>
        <dbReference type="ARBA" id="ARBA00010312"/>
    </source>
</evidence>
<keyword evidence="6" id="KW-0560">Oxidoreductase</keyword>
<sequence length="1015" mass="110490">MKRKDKKNSPLSRRAFLTASAAGAAMALAPGARAVPSEASPTGTSRKTPTRMDKGTQTVHSVCLACNARCGVRGVVKDGRLVNISGNPYHPYNMQFAPIGEETPVAEALKISSPVCGKALDTPSHIYSPYRLIRPLKRTGPRGSGQFEPIEWDQLIAEVSGGGKLFAHLGEEREVEGLKGLLAQEPVSKDDPGLGPKQNGFVFMTGRLQTGRKEFIDRFVKSAVGSRNRIGHTDICGLGFRMGNWALTGAKQAELKADALNARYILVIGANIYEALQPGINTYGAMVARRHGQGELDFAVADPRATRASAHAKEWIPVKPGRDGALAMGIIRWMIENQAVNRDYLTAPNIKTAQKRGFATVSNATHLVISDAHHPDDGAFLRMGHLDPTLGDLKKTSPMVQSPEGTFRSAEETTEAVLEAEGMVRDASGTSIRVKTAFALLKKSAFSHSLSDYAQFCGVPETQMASVAREFSSHGTRAAVTQYHGAGNYVNGTWAAYAVAALNALVGSIGMQGGYLHGGGKAGSPHKGVFDLKGFPGRKKPSGVALSREKASYESTEEYRSKQEKTGNGYPSRRPWFPFSKGGLCVECLSGMDEQYPYPAKVLFTYLFNPVYSIPGGYRFKETLSSTDKVPLHVSMDVAINESNIYADYIVPDLSYAEGHHGWLTPHAPALTFSAIRTPMVRPLTEHTKDGRPFCTETFLIDLAKALGLGGFGDKAIPDSKGTLHPLNRAEDFYLRGFANICHNAGVPEASPEEVRFVETNYPIATHKKILPEDQWRRVCRLLSRGGVFEPYEKGFSKGRFTKATPHVHLYNETLGTTRNTLTGKRFSGVPGYLEPTDSAGIPLSRADKEYPFTVVTYKSRLHTQSRSLWCDRAMEIQDENHVEIHAEDARRLNLKAGDRVKVSSRSNPEGISGTARPTALVRPGCIAISFHFGHTQFGGSSLTVKNGARAFLGGESIMDGSRLIPTPGYTKGLNMNDVSRLDEHLARTPLVDPAAGIPDFSSTRVRIRREQEDC</sequence>
<evidence type="ECO:0000256" key="10">
    <source>
        <dbReference type="SAM" id="SignalP"/>
    </source>
</evidence>
<dbReference type="AlphaFoldDB" id="A0A1G5GCV9"/>
<dbReference type="GO" id="GO:0046872">
    <property type="term" value="F:metal ion binding"/>
    <property type="evidence" value="ECO:0007669"/>
    <property type="project" value="UniProtKB-KW"/>
</dbReference>
<dbReference type="Gene3D" id="3.40.228.10">
    <property type="entry name" value="Dimethylsulfoxide Reductase, domain 2"/>
    <property type="match status" value="1"/>
</dbReference>
<evidence type="ECO:0000313" key="13">
    <source>
        <dbReference type="Proteomes" id="UP000198870"/>
    </source>
</evidence>
<evidence type="ECO:0000256" key="6">
    <source>
        <dbReference type="ARBA" id="ARBA00023002"/>
    </source>
</evidence>
<gene>
    <name evidence="12" type="ORF">SAMN05216233_11085</name>
</gene>
<evidence type="ECO:0000256" key="3">
    <source>
        <dbReference type="ARBA" id="ARBA00022505"/>
    </source>
</evidence>
<dbReference type="PANTHER" id="PTHR43742">
    <property type="entry name" value="TRIMETHYLAMINE-N-OXIDE REDUCTASE"/>
    <property type="match status" value="1"/>
</dbReference>
<evidence type="ECO:0000256" key="8">
    <source>
        <dbReference type="ARBA" id="ARBA00023014"/>
    </source>
</evidence>
<evidence type="ECO:0000256" key="4">
    <source>
        <dbReference type="ARBA" id="ARBA00022723"/>
    </source>
</evidence>
<dbReference type="InterPro" id="IPR006656">
    <property type="entry name" value="Mopterin_OxRdtase"/>
</dbReference>
<reference evidence="12 13" key="1">
    <citation type="submission" date="2016-10" db="EMBL/GenBank/DDBJ databases">
        <authorList>
            <person name="de Groot N.N."/>
        </authorList>
    </citation>
    <scope>NUCLEOTIDE SEQUENCE [LARGE SCALE GENOMIC DNA]</scope>
    <source>
        <strain evidence="12 13">AA1</strain>
    </source>
</reference>
<evidence type="ECO:0000256" key="2">
    <source>
        <dbReference type="ARBA" id="ARBA00022485"/>
    </source>
</evidence>
<feature type="compositionally biased region" description="Basic and acidic residues" evidence="9">
    <location>
        <begin position="547"/>
        <end position="565"/>
    </location>
</feature>
<dbReference type="SMART" id="SM00926">
    <property type="entry name" value="Molybdop_Fe4S4"/>
    <property type="match status" value="1"/>
</dbReference>
<accession>A0A1G5GCV9</accession>
<dbReference type="Pfam" id="PF01568">
    <property type="entry name" value="Molydop_binding"/>
    <property type="match status" value="1"/>
</dbReference>
<dbReference type="Gene3D" id="2.40.40.20">
    <property type="match status" value="1"/>
</dbReference>
<name>A0A1G5GCV9_9BACT</name>
<dbReference type="SUPFAM" id="SSF53706">
    <property type="entry name" value="Formate dehydrogenase/DMSO reductase, domains 1-3"/>
    <property type="match status" value="1"/>
</dbReference>
<keyword evidence="3" id="KW-0500">Molybdenum</keyword>
<dbReference type="OrthoDB" id="9810782at2"/>
<dbReference type="InterPro" id="IPR009010">
    <property type="entry name" value="Asp_de-COase-like_dom_sf"/>
</dbReference>
<organism evidence="12 13">
    <name type="scientific">Desulfoluna spongiiphila</name>
    <dbReference type="NCBI Taxonomy" id="419481"/>
    <lineage>
        <taxon>Bacteria</taxon>
        <taxon>Pseudomonadati</taxon>
        <taxon>Thermodesulfobacteriota</taxon>
        <taxon>Desulfobacteria</taxon>
        <taxon>Desulfobacterales</taxon>
        <taxon>Desulfolunaceae</taxon>
        <taxon>Desulfoluna</taxon>
    </lineage>
</organism>
<dbReference type="Gene3D" id="3.30.200.210">
    <property type="match status" value="1"/>
</dbReference>
<dbReference type="Gene3D" id="3.40.50.740">
    <property type="match status" value="1"/>
</dbReference>
<evidence type="ECO:0000313" key="12">
    <source>
        <dbReference type="EMBL" id="SCY49354.1"/>
    </source>
</evidence>
<dbReference type="Pfam" id="PF00384">
    <property type="entry name" value="Molybdopterin"/>
    <property type="match status" value="1"/>
</dbReference>
<dbReference type="GO" id="GO:0043546">
    <property type="term" value="F:molybdopterin cofactor binding"/>
    <property type="evidence" value="ECO:0007669"/>
    <property type="project" value="InterPro"/>
</dbReference>
<evidence type="ECO:0000256" key="5">
    <source>
        <dbReference type="ARBA" id="ARBA00022729"/>
    </source>
</evidence>
<keyword evidence="4" id="KW-0479">Metal-binding</keyword>
<feature type="chain" id="PRO_5011689018" evidence="10">
    <location>
        <begin position="35"/>
        <end position="1015"/>
    </location>
</feature>
<dbReference type="InterPro" id="IPR050612">
    <property type="entry name" value="Prok_Mopterin_Oxidored"/>
</dbReference>
<feature type="region of interest" description="Disordered" evidence="9">
    <location>
        <begin position="538"/>
        <end position="569"/>
    </location>
</feature>
<keyword evidence="5 10" id="KW-0732">Signal</keyword>
<feature type="region of interest" description="Disordered" evidence="9">
    <location>
        <begin position="30"/>
        <end position="54"/>
    </location>
</feature>
<dbReference type="RefSeq" id="WP_092211366.1">
    <property type="nucleotide sequence ID" value="NZ_FMUX01000010.1"/>
</dbReference>
<dbReference type="PANTHER" id="PTHR43742:SF9">
    <property type="entry name" value="TETRATHIONATE REDUCTASE SUBUNIT A"/>
    <property type="match status" value="1"/>
</dbReference>
<dbReference type="PROSITE" id="PS51669">
    <property type="entry name" value="4FE4S_MOW_BIS_MGD"/>
    <property type="match status" value="1"/>
</dbReference>
<protein>
    <submittedName>
        <fullName evidence="12">Tetrathionate reductase subunit A</fullName>
    </submittedName>
</protein>
<dbReference type="Proteomes" id="UP000198870">
    <property type="component" value="Unassembled WGS sequence"/>
</dbReference>
<dbReference type="GO" id="GO:0051539">
    <property type="term" value="F:4 iron, 4 sulfur cluster binding"/>
    <property type="evidence" value="ECO:0007669"/>
    <property type="project" value="UniProtKB-KW"/>
</dbReference>
<evidence type="ECO:0000256" key="9">
    <source>
        <dbReference type="SAM" id="MobiDB-lite"/>
    </source>
</evidence>
<evidence type="ECO:0000256" key="7">
    <source>
        <dbReference type="ARBA" id="ARBA00023004"/>
    </source>
</evidence>
<comment type="similarity">
    <text evidence="1">Belongs to the prokaryotic molybdopterin-containing oxidoreductase family.</text>
</comment>
<dbReference type="EMBL" id="FMUX01000010">
    <property type="protein sequence ID" value="SCY49354.1"/>
    <property type="molecule type" value="Genomic_DNA"/>
</dbReference>
<keyword evidence="13" id="KW-1185">Reference proteome</keyword>
<dbReference type="GO" id="GO:0016491">
    <property type="term" value="F:oxidoreductase activity"/>
    <property type="evidence" value="ECO:0007669"/>
    <property type="project" value="UniProtKB-KW"/>
</dbReference>
<dbReference type="SUPFAM" id="SSF50692">
    <property type="entry name" value="ADC-like"/>
    <property type="match status" value="1"/>
</dbReference>
<keyword evidence="2" id="KW-0004">4Fe-4S</keyword>
<dbReference type="InterPro" id="IPR006963">
    <property type="entry name" value="Mopterin_OxRdtase_4Fe-4S_dom"/>
</dbReference>
<dbReference type="Pfam" id="PF04879">
    <property type="entry name" value="Molybdop_Fe4S4"/>
    <property type="match status" value="1"/>
</dbReference>
<keyword evidence="7" id="KW-0408">Iron</keyword>
<proteinExistence type="inferred from homology"/>
<feature type="signal peptide" evidence="10">
    <location>
        <begin position="1"/>
        <end position="34"/>
    </location>
</feature>
<feature type="domain" description="4Fe-4S Mo/W bis-MGD-type" evidence="11">
    <location>
        <begin position="56"/>
        <end position="130"/>
    </location>
</feature>
<evidence type="ECO:0000259" key="11">
    <source>
        <dbReference type="PROSITE" id="PS51669"/>
    </source>
</evidence>
<dbReference type="STRING" id="419481.SAMN05216233_11085"/>